<name>Q5JN78_ORYSJ</name>
<protein>
    <submittedName>
        <fullName evidence="1">Uncharacterized protein</fullName>
    </submittedName>
</protein>
<dbReference type="EMBL" id="AP003230">
    <property type="protein sequence ID" value="BAD87079.1"/>
    <property type="molecule type" value="Genomic_DNA"/>
</dbReference>
<gene>
    <name evidence="1" type="primary">P0031D02.17</name>
</gene>
<sequence>MARSRKGRAFNYASKSILVRDLLFNPFISITPGRDKQQYYYWWWSLARSLSGQSARFAFAACVHNKNSETPRGLECGPNSGPEAGTRFARACIMLQRAEPLCPVDETNTRMQKR</sequence>
<organism evidence="1">
    <name type="scientific">Oryza sativa subsp. japonica</name>
    <name type="common">Rice</name>
    <dbReference type="NCBI Taxonomy" id="39947"/>
    <lineage>
        <taxon>Eukaryota</taxon>
        <taxon>Viridiplantae</taxon>
        <taxon>Streptophyta</taxon>
        <taxon>Embryophyta</taxon>
        <taxon>Tracheophyta</taxon>
        <taxon>Spermatophyta</taxon>
        <taxon>Magnoliopsida</taxon>
        <taxon>Liliopsida</taxon>
        <taxon>Poales</taxon>
        <taxon>Poaceae</taxon>
        <taxon>BOP clade</taxon>
        <taxon>Oryzoideae</taxon>
        <taxon>Oryzeae</taxon>
        <taxon>Oryzinae</taxon>
        <taxon>Oryza</taxon>
        <taxon>Oryza sativa</taxon>
    </lineage>
</organism>
<proteinExistence type="predicted"/>
<dbReference type="AlphaFoldDB" id="Q5JN78"/>
<accession>Q5JN78</accession>
<reference evidence="1" key="1">
    <citation type="journal article" date="2002" name="Nature">
        <title>The genome sequence and structure of rice chromosome 1.</title>
        <authorList>
            <person name="Sasaki T."/>
            <person name="Matsumoto T."/>
            <person name="Yamamoto K."/>
            <person name="Sakata K."/>
            <person name="Baba T."/>
            <person name="Katayose Y."/>
            <person name="Wu J."/>
            <person name="Niimura Y."/>
            <person name="Cheng Z."/>
            <person name="Nagamura Y."/>
            <person name="Antonio B.A."/>
            <person name="Kanamori H."/>
            <person name="Hosokawa S."/>
            <person name="Masukawa M."/>
            <person name="Arikawa K."/>
            <person name="Chiden Y."/>
            <person name="Hayashi M."/>
            <person name="Okamoto M."/>
            <person name="Ando T."/>
            <person name="Aoki H."/>
            <person name="Arita K."/>
            <person name="Hamada M."/>
            <person name="Harada C."/>
            <person name="Hijishita S."/>
            <person name="Honda M."/>
            <person name="Ichikawa Y."/>
            <person name="Idonuma A."/>
            <person name="Iijima M."/>
            <person name="Ikeda M."/>
            <person name="Ikeno M."/>
            <person name="Itoh S."/>
            <person name="Itoh T."/>
            <person name="Itoh Y."/>
            <person name="Itoh Y."/>
            <person name="Iwabuchi A."/>
            <person name="Kamiya K."/>
            <person name="Karasawa W."/>
            <person name="Katagiri S."/>
            <person name="Kikuta A."/>
            <person name="Kobayashi N."/>
            <person name="Kono I."/>
            <person name="Machita K."/>
            <person name="Maehara T."/>
            <person name="Mizuno H."/>
            <person name="Mizubayashi T."/>
            <person name="Mukai Y."/>
            <person name="Nagasaki H."/>
            <person name="Nakashima M."/>
            <person name="Nakama Y."/>
            <person name="Nakamichi Y."/>
            <person name="Nakamura M."/>
            <person name="Namiki N."/>
            <person name="Negishi M."/>
            <person name="Ohta I."/>
            <person name="Ono N."/>
            <person name="Saji S."/>
            <person name="Sakai K."/>
            <person name="Shibata M."/>
            <person name="Shimokawa T."/>
            <person name="Shomura A."/>
            <person name="Song J."/>
            <person name="Takazaki Y."/>
            <person name="Terasawa K."/>
            <person name="Tsuji K."/>
            <person name="Waki K."/>
            <person name="Yamagata H."/>
            <person name="Yamane H."/>
            <person name="Yoshiki S."/>
            <person name="Yoshihara R."/>
            <person name="Yukawa K."/>
            <person name="Zhong H."/>
            <person name="Iwama H."/>
            <person name="Endo T."/>
            <person name="Ito H."/>
            <person name="Hahn J.H."/>
            <person name="Kim H.I."/>
            <person name="Eun M.Y."/>
            <person name="Yano M."/>
            <person name="Jiang J."/>
            <person name="Gojobori T."/>
        </authorList>
    </citation>
    <scope>NUCLEOTIDE SEQUENCE [LARGE SCALE GENOMIC DNA]</scope>
</reference>
<evidence type="ECO:0000313" key="1">
    <source>
        <dbReference type="EMBL" id="BAD87079.1"/>
    </source>
</evidence>
<dbReference type="Proteomes" id="UP000817658">
    <property type="component" value="Chromosome 1"/>
</dbReference>